<dbReference type="EMBL" id="FOBW01000006">
    <property type="protein sequence ID" value="SEM83949.1"/>
    <property type="molecule type" value="Genomic_DNA"/>
</dbReference>
<accession>A0A1H8BN52</accession>
<evidence type="ECO:0000259" key="2">
    <source>
        <dbReference type="Pfam" id="PF17881"/>
    </source>
</evidence>
<proteinExistence type="predicted"/>
<evidence type="ECO:0000313" key="3">
    <source>
        <dbReference type="EMBL" id="SEM83949.1"/>
    </source>
</evidence>
<dbReference type="InterPro" id="IPR041401">
    <property type="entry name" value="TseB-like_dom"/>
</dbReference>
<dbReference type="AlphaFoldDB" id="A0A1H8BN52"/>
<sequence length="161" mass="18581">MKKWIIISIVVLFALGVGLVSVYLNATKPLRVAEDKSIELVKEKLDLSNFSDFNVYNGESTYYVMTAENQNDEQVYVWVSENGNEIITKQMDSGLNKEEAVNTVYANRAPKEIITVRLGITEIQKTKRPAWEIYYRTENGLLNYYYVDFETGEKLRAIDNF</sequence>
<dbReference type="RefSeq" id="WP_090744503.1">
    <property type="nucleotide sequence ID" value="NZ_FOBW01000006.1"/>
</dbReference>
<keyword evidence="4" id="KW-1185">Reference proteome</keyword>
<organism evidence="3 4">
    <name type="scientific">Mesobacillus persicus</name>
    <dbReference type="NCBI Taxonomy" id="930146"/>
    <lineage>
        <taxon>Bacteria</taxon>
        <taxon>Bacillati</taxon>
        <taxon>Bacillota</taxon>
        <taxon>Bacilli</taxon>
        <taxon>Bacillales</taxon>
        <taxon>Bacillaceae</taxon>
        <taxon>Mesobacillus</taxon>
    </lineage>
</organism>
<keyword evidence="1" id="KW-0812">Transmembrane</keyword>
<dbReference type="Pfam" id="PF17881">
    <property type="entry name" value="TseB"/>
    <property type="match status" value="1"/>
</dbReference>
<dbReference type="Gene3D" id="3.10.450.40">
    <property type="match status" value="2"/>
</dbReference>
<reference evidence="4" key="1">
    <citation type="submission" date="2016-10" db="EMBL/GenBank/DDBJ databases">
        <authorList>
            <person name="Varghese N."/>
            <person name="Submissions S."/>
        </authorList>
    </citation>
    <scope>NUCLEOTIDE SEQUENCE [LARGE SCALE GENOMIC DNA]</scope>
    <source>
        <strain evidence="4">B48,IBRC-M 10115,DSM 25386,CECT 8001</strain>
    </source>
</reference>
<dbReference type="STRING" id="930146.SAMN05192533_10693"/>
<feature type="domain" description="Cell wall elongation regulator TseB-like" evidence="2">
    <location>
        <begin position="36"/>
        <end position="80"/>
    </location>
</feature>
<feature type="transmembrane region" description="Helical" evidence="1">
    <location>
        <begin position="6"/>
        <end position="26"/>
    </location>
</feature>
<keyword evidence="1" id="KW-0472">Membrane</keyword>
<protein>
    <submittedName>
        <fullName evidence="3">Uncharacterized protein YpmB</fullName>
    </submittedName>
</protein>
<evidence type="ECO:0000313" key="4">
    <source>
        <dbReference type="Proteomes" id="UP000198553"/>
    </source>
</evidence>
<name>A0A1H8BN52_9BACI</name>
<dbReference type="InterPro" id="IPR046350">
    <property type="entry name" value="Cystatin_sf"/>
</dbReference>
<gene>
    <name evidence="3" type="ORF">SAMN05192533_10693</name>
</gene>
<dbReference type="SUPFAM" id="SSF54403">
    <property type="entry name" value="Cystatin/monellin"/>
    <property type="match status" value="2"/>
</dbReference>
<dbReference type="OrthoDB" id="2381181at2"/>
<evidence type="ECO:0000256" key="1">
    <source>
        <dbReference type="SAM" id="Phobius"/>
    </source>
</evidence>
<keyword evidence="1" id="KW-1133">Transmembrane helix</keyword>
<dbReference type="Proteomes" id="UP000198553">
    <property type="component" value="Unassembled WGS sequence"/>
</dbReference>